<keyword evidence="1" id="KW-0808">Transferase</keyword>
<gene>
    <name evidence="4" type="ORF">ACFQ3N_01300</name>
</gene>
<dbReference type="InterPro" id="IPR018357">
    <property type="entry name" value="Hexapep_transf_CS"/>
</dbReference>
<evidence type="ECO:0000313" key="4">
    <source>
        <dbReference type="EMBL" id="MFD1037063.1"/>
    </source>
</evidence>
<dbReference type="Pfam" id="PF17836">
    <property type="entry name" value="PglD_N"/>
    <property type="match status" value="1"/>
</dbReference>
<dbReference type="SUPFAM" id="SSF51161">
    <property type="entry name" value="Trimeric LpxA-like enzymes"/>
    <property type="match status" value="1"/>
</dbReference>
<dbReference type="Gene3D" id="3.40.50.20">
    <property type="match status" value="1"/>
</dbReference>
<name>A0ABW3LGT3_9BACI</name>
<dbReference type="NCBIfam" id="TIGR03570">
    <property type="entry name" value="NeuD_NnaD"/>
    <property type="match status" value="1"/>
</dbReference>
<dbReference type="PANTHER" id="PTHR43300:SF7">
    <property type="entry name" value="UDP-N-ACETYLBACILLOSAMINE N-ACETYLTRANSFERASE"/>
    <property type="match status" value="1"/>
</dbReference>
<dbReference type="InterPro" id="IPR001451">
    <property type="entry name" value="Hexapep"/>
</dbReference>
<evidence type="ECO:0000256" key="2">
    <source>
        <dbReference type="ARBA" id="ARBA00022737"/>
    </source>
</evidence>
<evidence type="ECO:0000256" key="1">
    <source>
        <dbReference type="ARBA" id="ARBA00022679"/>
    </source>
</evidence>
<feature type="domain" description="PglD N-terminal" evidence="3">
    <location>
        <begin position="6"/>
        <end position="82"/>
    </location>
</feature>
<proteinExistence type="predicted"/>
<accession>A0ABW3LGT3</accession>
<dbReference type="InterPro" id="IPR050179">
    <property type="entry name" value="Trans_hexapeptide_repeat"/>
</dbReference>
<dbReference type="EMBL" id="JBHTKJ010000003">
    <property type="protein sequence ID" value="MFD1037063.1"/>
    <property type="molecule type" value="Genomic_DNA"/>
</dbReference>
<dbReference type="PROSITE" id="PS00101">
    <property type="entry name" value="HEXAPEP_TRANSFERASES"/>
    <property type="match status" value="1"/>
</dbReference>
<comment type="caution">
    <text evidence="4">The sequence shown here is derived from an EMBL/GenBank/DDBJ whole genome shotgun (WGS) entry which is preliminary data.</text>
</comment>
<keyword evidence="5" id="KW-1185">Reference proteome</keyword>
<dbReference type="Proteomes" id="UP001597040">
    <property type="component" value="Unassembled WGS sequence"/>
</dbReference>
<dbReference type="Gene3D" id="2.160.10.10">
    <property type="entry name" value="Hexapeptide repeat proteins"/>
    <property type="match status" value="1"/>
</dbReference>
<dbReference type="CDD" id="cd03360">
    <property type="entry name" value="LbH_AT_putative"/>
    <property type="match status" value="1"/>
</dbReference>
<evidence type="ECO:0000313" key="5">
    <source>
        <dbReference type="Proteomes" id="UP001597040"/>
    </source>
</evidence>
<protein>
    <submittedName>
        <fullName evidence="4">Acetyltransferase</fullName>
    </submittedName>
</protein>
<dbReference type="InterPro" id="IPR011004">
    <property type="entry name" value="Trimer_LpxA-like_sf"/>
</dbReference>
<dbReference type="Pfam" id="PF00132">
    <property type="entry name" value="Hexapep"/>
    <property type="match status" value="1"/>
</dbReference>
<sequence length="209" mass="22577">MSKKPIIVIGNGGHAKVLVDILLVQNKKIIGYTAPTEEENDYGLTYIGKDDAILEYSPEEVVLVNAIGSTSNTEHRKKIYDYFKSNFYSFTNVIHPKTIIAKNTKLGEGVQIMAGTVIQPFTQIADNSIINTSVCIDHDCIIGKHSHIAPRTTLSGRVIVGESTHLGVGTTIIQNVEIGSNVLIGASSLVLKNIKTGSKAYGIPAKEVE</sequence>
<organism evidence="4 5">
    <name type="scientific">Virgibacillus byunsanensis</name>
    <dbReference type="NCBI Taxonomy" id="570945"/>
    <lineage>
        <taxon>Bacteria</taxon>
        <taxon>Bacillati</taxon>
        <taxon>Bacillota</taxon>
        <taxon>Bacilli</taxon>
        <taxon>Bacillales</taxon>
        <taxon>Bacillaceae</taxon>
        <taxon>Virgibacillus</taxon>
    </lineage>
</organism>
<dbReference type="InterPro" id="IPR020019">
    <property type="entry name" value="AcTrfase_PglD-like"/>
</dbReference>
<dbReference type="RefSeq" id="WP_390358815.1">
    <property type="nucleotide sequence ID" value="NZ_JBHTKJ010000003.1"/>
</dbReference>
<dbReference type="InterPro" id="IPR041561">
    <property type="entry name" value="PglD_N"/>
</dbReference>
<dbReference type="PANTHER" id="PTHR43300">
    <property type="entry name" value="ACETYLTRANSFERASE"/>
    <property type="match status" value="1"/>
</dbReference>
<reference evidence="5" key="1">
    <citation type="journal article" date="2019" name="Int. J. Syst. Evol. Microbiol.">
        <title>The Global Catalogue of Microorganisms (GCM) 10K type strain sequencing project: providing services to taxonomists for standard genome sequencing and annotation.</title>
        <authorList>
            <consortium name="The Broad Institute Genomics Platform"/>
            <consortium name="The Broad Institute Genome Sequencing Center for Infectious Disease"/>
            <person name="Wu L."/>
            <person name="Ma J."/>
        </authorList>
    </citation>
    <scope>NUCLEOTIDE SEQUENCE [LARGE SCALE GENOMIC DNA]</scope>
    <source>
        <strain evidence="5">CCUG 56754</strain>
    </source>
</reference>
<evidence type="ECO:0000259" key="3">
    <source>
        <dbReference type="Pfam" id="PF17836"/>
    </source>
</evidence>
<keyword evidence="2" id="KW-0677">Repeat</keyword>